<gene>
    <name evidence="9" type="ORF">SSX86_018849</name>
</gene>
<sequence length="416" mass="47228">MGRAKLRMELIPKEKTRNTTYHKRKQGMIKKANEFTILCDVDTVIIIYPPNSNSPEIWPENADKVKETISCYKSKSKKGETGKRTYDLNDFFVDRNKKIEEELVKARKRNMEAKYSTWFDEFDGLGEVELRQFAMEIENKENVVRAHLEFKKRNMNVQLPYMFDTVSGSVSGSGVDHYGQVMGQHHGGGWVGGGPSYIPLREMGYGYPVGFDGGVGGYDGGNGQWGYQPPQMVHGGGMVEFGKQEQETEALCIIFIDEIKDDVLMPMQWEGDTKKTLHNVVVEMHGLEQYEALCIIFIDEIKDDVLMPMQWEGDTKKTLHNVVVEMHGLEQYEVFSDLILAIRNISKRVGRTETRQRTRAAAPIEDGDEAEDGGRRPIRDEAEAGLSVDRRWRRATSAPIEDGEDGRGYSAVRALI</sequence>
<protein>
    <recommendedName>
        <fullName evidence="8">MADS-box domain-containing protein</fullName>
    </recommendedName>
</protein>
<dbReference type="Pfam" id="PF00319">
    <property type="entry name" value="SRF-TF"/>
    <property type="match status" value="1"/>
</dbReference>
<dbReference type="CDD" id="cd00266">
    <property type="entry name" value="MADS_SRF_like"/>
    <property type="match status" value="1"/>
</dbReference>
<dbReference type="InterPro" id="IPR002100">
    <property type="entry name" value="TF_MADSbox"/>
</dbReference>
<evidence type="ECO:0000313" key="10">
    <source>
        <dbReference type="Proteomes" id="UP001408789"/>
    </source>
</evidence>
<evidence type="ECO:0000256" key="6">
    <source>
        <dbReference type="SAM" id="Coils"/>
    </source>
</evidence>
<evidence type="ECO:0000256" key="4">
    <source>
        <dbReference type="ARBA" id="ARBA00023163"/>
    </source>
</evidence>
<comment type="subcellular location">
    <subcellularLocation>
        <location evidence="1">Nucleus</location>
    </subcellularLocation>
</comment>
<dbReference type="InterPro" id="IPR033897">
    <property type="entry name" value="SRF-like_MADS-box"/>
</dbReference>
<evidence type="ECO:0000313" key="9">
    <source>
        <dbReference type="EMBL" id="KAK9061666.1"/>
    </source>
</evidence>
<dbReference type="SUPFAM" id="SSF55455">
    <property type="entry name" value="SRF-like"/>
    <property type="match status" value="1"/>
</dbReference>
<feature type="domain" description="MADS-box" evidence="8">
    <location>
        <begin position="1"/>
        <end position="48"/>
    </location>
</feature>
<evidence type="ECO:0000259" key="8">
    <source>
        <dbReference type="PROSITE" id="PS50066"/>
    </source>
</evidence>
<evidence type="ECO:0000256" key="7">
    <source>
        <dbReference type="SAM" id="MobiDB-lite"/>
    </source>
</evidence>
<keyword evidence="4" id="KW-0804">Transcription</keyword>
<dbReference type="AlphaFoldDB" id="A0AAP0GTX3"/>
<comment type="caution">
    <text evidence="9">The sequence shown here is derived from an EMBL/GenBank/DDBJ whole genome shotgun (WGS) entry which is preliminary data.</text>
</comment>
<feature type="compositionally biased region" description="Basic and acidic residues" evidence="7">
    <location>
        <begin position="372"/>
        <end position="382"/>
    </location>
</feature>
<keyword evidence="3" id="KW-0238">DNA-binding</keyword>
<reference evidence="9 10" key="1">
    <citation type="submission" date="2024-04" db="EMBL/GenBank/DDBJ databases">
        <title>The reference genome of an endangered Asteraceae, Deinandra increscens subsp. villosa, native to the Central Coast of California.</title>
        <authorList>
            <person name="Guilliams M."/>
            <person name="Hasenstab-Lehman K."/>
            <person name="Meyer R."/>
            <person name="Mcevoy S."/>
        </authorList>
    </citation>
    <scope>NUCLEOTIDE SEQUENCE [LARGE SCALE GENOMIC DNA]</scope>
    <source>
        <tissue evidence="9">Leaf</tissue>
    </source>
</reference>
<dbReference type="PANTHER" id="PTHR11945:SF176">
    <property type="entry name" value="MADS-BOX TRANSCRIPTION FACTOR FAMILY PROTEIN"/>
    <property type="match status" value="1"/>
</dbReference>
<dbReference type="PROSITE" id="PS50066">
    <property type="entry name" value="MADS_BOX_2"/>
    <property type="match status" value="1"/>
</dbReference>
<dbReference type="SMART" id="SM00432">
    <property type="entry name" value="MADS"/>
    <property type="match status" value="1"/>
</dbReference>
<dbReference type="GO" id="GO:0046983">
    <property type="term" value="F:protein dimerization activity"/>
    <property type="evidence" value="ECO:0007669"/>
    <property type="project" value="InterPro"/>
</dbReference>
<evidence type="ECO:0000256" key="5">
    <source>
        <dbReference type="ARBA" id="ARBA00023242"/>
    </source>
</evidence>
<dbReference type="PANTHER" id="PTHR11945">
    <property type="entry name" value="MADS BOX PROTEIN"/>
    <property type="match status" value="1"/>
</dbReference>
<dbReference type="GO" id="GO:0000978">
    <property type="term" value="F:RNA polymerase II cis-regulatory region sequence-specific DNA binding"/>
    <property type="evidence" value="ECO:0007669"/>
    <property type="project" value="TreeGrafter"/>
</dbReference>
<dbReference type="PRINTS" id="PR00404">
    <property type="entry name" value="MADSDOMAIN"/>
</dbReference>
<accession>A0AAP0GTX3</accession>
<evidence type="ECO:0000256" key="1">
    <source>
        <dbReference type="ARBA" id="ARBA00004123"/>
    </source>
</evidence>
<name>A0AAP0GTX3_9ASTR</name>
<dbReference type="GO" id="GO:0000981">
    <property type="term" value="F:DNA-binding transcription factor activity, RNA polymerase II-specific"/>
    <property type="evidence" value="ECO:0007669"/>
    <property type="project" value="InterPro"/>
</dbReference>
<feature type="region of interest" description="Disordered" evidence="7">
    <location>
        <begin position="352"/>
        <end position="383"/>
    </location>
</feature>
<feature type="coiled-coil region" evidence="6">
    <location>
        <begin position="89"/>
        <end position="116"/>
    </location>
</feature>
<dbReference type="Gene3D" id="3.40.1810.10">
    <property type="entry name" value="Transcription factor, MADS-box"/>
    <property type="match status" value="1"/>
</dbReference>
<dbReference type="EMBL" id="JBCNJP010000019">
    <property type="protein sequence ID" value="KAK9061666.1"/>
    <property type="molecule type" value="Genomic_DNA"/>
</dbReference>
<keyword evidence="5" id="KW-0539">Nucleus</keyword>
<dbReference type="GO" id="GO:0045944">
    <property type="term" value="P:positive regulation of transcription by RNA polymerase II"/>
    <property type="evidence" value="ECO:0007669"/>
    <property type="project" value="InterPro"/>
</dbReference>
<keyword evidence="6" id="KW-0175">Coiled coil</keyword>
<dbReference type="InterPro" id="IPR036879">
    <property type="entry name" value="TF_MADSbox_sf"/>
</dbReference>
<evidence type="ECO:0000256" key="2">
    <source>
        <dbReference type="ARBA" id="ARBA00023015"/>
    </source>
</evidence>
<proteinExistence type="predicted"/>
<dbReference type="Proteomes" id="UP001408789">
    <property type="component" value="Unassembled WGS sequence"/>
</dbReference>
<evidence type="ECO:0000256" key="3">
    <source>
        <dbReference type="ARBA" id="ARBA00023125"/>
    </source>
</evidence>
<keyword evidence="10" id="KW-1185">Reference proteome</keyword>
<keyword evidence="2" id="KW-0805">Transcription regulation</keyword>
<organism evidence="9 10">
    <name type="scientific">Deinandra increscens subsp. villosa</name>
    <dbReference type="NCBI Taxonomy" id="3103831"/>
    <lineage>
        <taxon>Eukaryota</taxon>
        <taxon>Viridiplantae</taxon>
        <taxon>Streptophyta</taxon>
        <taxon>Embryophyta</taxon>
        <taxon>Tracheophyta</taxon>
        <taxon>Spermatophyta</taxon>
        <taxon>Magnoliopsida</taxon>
        <taxon>eudicotyledons</taxon>
        <taxon>Gunneridae</taxon>
        <taxon>Pentapetalae</taxon>
        <taxon>asterids</taxon>
        <taxon>campanulids</taxon>
        <taxon>Asterales</taxon>
        <taxon>Asteraceae</taxon>
        <taxon>Asteroideae</taxon>
        <taxon>Heliantheae alliance</taxon>
        <taxon>Madieae</taxon>
        <taxon>Madiinae</taxon>
        <taxon>Deinandra</taxon>
    </lineage>
</organism>
<dbReference type="GO" id="GO:0005634">
    <property type="term" value="C:nucleus"/>
    <property type="evidence" value="ECO:0007669"/>
    <property type="project" value="UniProtKB-SubCell"/>
</dbReference>